<dbReference type="EMBL" id="SNRY01000570">
    <property type="protein sequence ID" value="KAA6339026.1"/>
    <property type="molecule type" value="Genomic_DNA"/>
</dbReference>
<comment type="caution">
    <text evidence="1">The sequence shown here is derived from an EMBL/GenBank/DDBJ whole genome shotgun (WGS) entry which is preliminary data.</text>
</comment>
<reference evidence="1" key="1">
    <citation type="submission" date="2019-03" db="EMBL/GenBank/DDBJ databases">
        <title>Single cell metagenomics reveals metabolic interactions within the superorganism composed of flagellate Streblomastix strix and complex community of Bacteroidetes bacteria on its surface.</title>
        <authorList>
            <person name="Treitli S.C."/>
            <person name="Kolisko M."/>
            <person name="Husnik F."/>
            <person name="Keeling P."/>
            <person name="Hampl V."/>
        </authorList>
    </citation>
    <scope>NUCLEOTIDE SEQUENCE</scope>
    <source>
        <strain evidence="1">STM</strain>
    </source>
</reference>
<proteinExistence type="predicted"/>
<accession>A0A5J4RYM2</accession>
<evidence type="ECO:0000313" key="1">
    <source>
        <dbReference type="EMBL" id="KAA6339026.1"/>
    </source>
</evidence>
<sequence>MNFPFLIFRAFPDRSGYPLQFFLFVPSQKEFSLLSFTRHADFVTNNRLKVRFKSARLSKTTTNDFLMRHANRATNNRLKAFVNSAPAKRSDSWVKK</sequence>
<dbReference type="AlphaFoldDB" id="A0A5J4RYM2"/>
<protein>
    <submittedName>
        <fullName evidence="1">Uncharacterized protein</fullName>
    </submittedName>
</protein>
<name>A0A5J4RYM2_9ZZZZ</name>
<gene>
    <name evidence="1" type="ORF">EZS27_013025</name>
</gene>
<organism evidence="1">
    <name type="scientific">termite gut metagenome</name>
    <dbReference type="NCBI Taxonomy" id="433724"/>
    <lineage>
        <taxon>unclassified sequences</taxon>
        <taxon>metagenomes</taxon>
        <taxon>organismal metagenomes</taxon>
    </lineage>
</organism>